<feature type="coiled-coil region" evidence="1">
    <location>
        <begin position="242"/>
        <end position="269"/>
    </location>
</feature>
<proteinExistence type="predicted"/>
<keyword evidence="5" id="KW-1185">Reference proteome</keyword>
<feature type="compositionally biased region" description="Pro residues" evidence="2">
    <location>
        <begin position="17"/>
        <end position="36"/>
    </location>
</feature>
<evidence type="ECO:0000313" key="4">
    <source>
        <dbReference type="EMBL" id="KAF9440804.1"/>
    </source>
</evidence>
<evidence type="ECO:0000256" key="2">
    <source>
        <dbReference type="SAM" id="MobiDB-lite"/>
    </source>
</evidence>
<dbReference type="AlphaFoldDB" id="A0A9P5WZI6"/>
<sequence length="270" mass="28768">MPVASQTSPNDKVTPRPNDPPQCPASPNALPPPVTTPVPVASQASPNGHDADTPQPISSLPTVTRMVLAIMQVLPSSNRMNAPTSRTAQTQPTSSGTQTINTTTEVPTQISTTSLSNGPPKGIIGGVIGATIIIILALIVFCLLRRKQRKLVTLVPKSCAPAALISQLPQPLQITNTSDSVIPFPFKVPTPATQDNAVTVRQEGKEQIPPSPPKCNQENVGDNRDPFRDPEMLDGDASHQEVQGARNALDRLQQLTNQLEMELQQLSDLA</sequence>
<dbReference type="EMBL" id="MU152253">
    <property type="protein sequence ID" value="KAF9440804.1"/>
    <property type="molecule type" value="Genomic_DNA"/>
</dbReference>
<reference evidence="4" key="1">
    <citation type="submission" date="2020-11" db="EMBL/GenBank/DDBJ databases">
        <authorList>
            <consortium name="DOE Joint Genome Institute"/>
            <person name="Ahrendt S."/>
            <person name="Riley R."/>
            <person name="Andreopoulos W."/>
            <person name="Labutti K."/>
            <person name="Pangilinan J."/>
            <person name="Ruiz-Duenas F.J."/>
            <person name="Barrasa J.M."/>
            <person name="Sanchez-Garcia M."/>
            <person name="Camarero S."/>
            <person name="Miyauchi S."/>
            <person name="Serrano A."/>
            <person name="Linde D."/>
            <person name="Babiker R."/>
            <person name="Drula E."/>
            <person name="Ayuso-Fernandez I."/>
            <person name="Pacheco R."/>
            <person name="Padilla G."/>
            <person name="Ferreira P."/>
            <person name="Barriuso J."/>
            <person name="Kellner H."/>
            <person name="Castanera R."/>
            <person name="Alfaro M."/>
            <person name="Ramirez L."/>
            <person name="Pisabarro A.G."/>
            <person name="Kuo A."/>
            <person name="Tritt A."/>
            <person name="Lipzen A."/>
            <person name="He G."/>
            <person name="Yan M."/>
            <person name="Ng V."/>
            <person name="Cullen D."/>
            <person name="Martin F."/>
            <person name="Rosso M.-N."/>
            <person name="Henrissat B."/>
            <person name="Hibbett D."/>
            <person name="Martinez A.T."/>
            <person name="Grigoriev I.V."/>
        </authorList>
    </citation>
    <scope>NUCLEOTIDE SEQUENCE</scope>
    <source>
        <strain evidence="4">MF-IS2</strain>
    </source>
</reference>
<feature type="region of interest" description="Disordered" evidence="2">
    <location>
        <begin position="1"/>
        <end position="58"/>
    </location>
</feature>
<dbReference type="OrthoDB" id="3068801at2759"/>
<feature type="region of interest" description="Disordered" evidence="2">
    <location>
        <begin position="76"/>
        <end position="101"/>
    </location>
</feature>
<gene>
    <name evidence="4" type="ORF">P691DRAFT_817833</name>
</gene>
<keyword evidence="1" id="KW-0175">Coiled coil</keyword>
<feature type="compositionally biased region" description="Polar residues" evidence="2">
    <location>
        <begin position="76"/>
        <end position="92"/>
    </location>
</feature>
<accession>A0A9P5WZI6</accession>
<feature type="region of interest" description="Disordered" evidence="2">
    <location>
        <begin position="202"/>
        <end position="242"/>
    </location>
</feature>
<feature type="compositionally biased region" description="Polar residues" evidence="2">
    <location>
        <begin position="1"/>
        <end position="11"/>
    </location>
</feature>
<keyword evidence="3" id="KW-1133">Transmembrane helix</keyword>
<feature type="compositionally biased region" description="Basic and acidic residues" evidence="2">
    <location>
        <begin position="221"/>
        <end position="239"/>
    </location>
</feature>
<feature type="transmembrane region" description="Helical" evidence="3">
    <location>
        <begin position="123"/>
        <end position="144"/>
    </location>
</feature>
<evidence type="ECO:0000313" key="5">
    <source>
        <dbReference type="Proteomes" id="UP000807342"/>
    </source>
</evidence>
<keyword evidence="3" id="KW-0472">Membrane</keyword>
<evidence type="ECO:0000256" key="1">
    <source>
        <dbReference type="SAM" id="Coils"/>
    </source>
</evidence>
<keyword evidence="3" id="KW-0812">Transmembrane</keyword>
<organism evidence="4 5">
    <name type="scientific">Macrolepiota fuliginosa MF-IS2</name>
    <dbReference type="NCBI Taxonomy" id="1400762"/>
    <lineage>
        <taxon>Eukaryota</taxon>
        <taxon>Fungi</taxon>
        <taxon>Dikarya</taxon>
        <taxon>Basidiomycota</taxon>
        <taxon>Agaricomycotina</taxon>
        <taxon>Agaricomycetes</taxon>
        <taxon>Agaricomycetidae</taxon>
        <taxon>Agaricales</taxon>
        <taxon>Agaricineae</taxon>
        <taxon>Agaricaceae</taxon>
        <taxon>Macrolepiota</taxon>
    </lineage>
</organism>
<evidence type="ECO:0000256" key="3">
    <source>
        <dbReference type="SAM" id="Phobius"/>
    </source>
</evidence>
<name>A0A9P5WZI6_9AGAR</name>
<comment type="caution">
    <text evidence="4">The sequence shown here is derived from an EMBL/GenBank/DDBJ whole genome shotgun (WGS) entry which is preliminary data.</text>
</comment>
<protein>
    <submittedName>
        <fullName evidence="4">Uncharacterized protein</fullName>
    </submittedName>
</protein>
<dbReference type="Proteomes" id="UP000807342">
    <property type="component" value="Unassembled WGS sequence"/>
</dbReference>